<evidence type="ECO:0000313" key="2">
    <source>
        <dbReference type="EMBL" id="GMF18183.1"/>
    </source>
</evidence>
<gene>
    <name evidence="2" type="ORF">Plil01_000676000</name>
</gene>
<name>A0A9W6WVD3_9STRA</name>
<accession>A0A9W6WVD3</accession>
<comment type="caution">
    <text evidence="2">The sequence shown here is derived from an EMBL/GenBank/DDBJ whole genome shotgun (WGS) entry which is preliminary data.</text>
</comment>
<keyword evidence="1" id="KW-0732">Signal</keyword>
<dbReference type="OrthoDB" id="263481at2759"/>
<dbReference type="EMBL" id="BSXW01000308">
    <property type="protein sequence ID" value="GMF18183.1"/>
    <property type="molecule type" value="Genomic_DNA"/>
</dbReference>
<dbReference type="AlphaFoldDB" id="A0A9W6WVD3"/>
<evidence type="ECO:0000313" key="3">
    <source>
        <dbReference type="Proteomes" id="UP001165083"/>
    </source>
</evidence>
<feature type="signal peptide" evidence="1">
    <location>
        <begin position="1"/>
        <end position="30"/>
    </location>
</feature>
<reference evidence="2" key="1">
    <citation type="submission" date="2023-04" db="EMBL/GenBank/DDBJ databases">
        <title>Phytophthora lilii NBRC 32176.</title>
        <authorList>
            <person name="Ichikawa N."/>
            <person name="Sato H."/>
            <person name="Tonouchi N."/>
        </authorList>
    </citation>
    <scope>NUCLEOTIDE SEQUENCE</scope>
    <source>
        <strain evidence="2">NBRC 32176</strain>
    </source>
</reference>
<proteinExistence type="predicted"/>
<organism evidence="2 3">
    <name type="scientific">Phytophthora lilii</name>
    <dbReference type="NCBI Taxonomy" id="2077276"/>
    <lineage>
        <taxon>Eukaryota</taxon>
        <taxon>Sar</taxon>
        <taxon>Stramenopiles</taxon>
        <taxon>Oomycota</taxon>
        <taxon>Peronosporomycetes</taxon>
        <taxon>Peronosporales</taxon>
        <taxon>Peronosporaceae</taxon>
        <taxon>Phytophthora</taxon>
    </lineage>
</organism>
<sequence>MGRWRLQLRLLLHAAATVLLTWRSSQLGAALHPFQRALANEWVRLLFYVEALEAVAGETVAVTLPHFLLEAEEEVAANVDDEFFSGGFAARASALPVGALFTIDETRQHLHGAVANYFRLADVGLDAFLVSGNASLPPPLLTVRADVGDQEALDTRYNITNASASDQWPAPLRLGGDAARQQETRVFFDELDAMELKLVVGMKVKYRRETHSAESEKLYLWAVVIRYDLLNQGHLEVTMNYDLVRVPLLNSEREGEEEDMPPVLLDTSVMLNWITLGVICLYQVSQATLWAREMSV</sequence>
<dbReference type="Proteomes" id="UP001165083">
    <property type="component" value="Unassembled WGS sequence"/>
</dbReference>
<feature type="chain" id="PRO_5040793380" evidence="1">
    <location>
        <begin position="31"/>
        <end position="296"/>
    </location>
</feature>
<evidence type="ECO:0000256" key="1">
    <source>
        <dbReference type="SAM" id="SignalP"/>
    </source>
</evidence>
<keyword evidence="3" id="KW-1185">Reference proteome</keyword>
<protein>
    <submittedName>
        <fullName evidence="2">Unnamed protein product</fullName>
    </submittedName>
</protein>